<keyword evidence="2" id="KW-1185">Reference proteome</keyword>
<sequence length="126" mass="15113">MILLFKRNSVSLAHVPICLFLNTSLPVMFCWLRQVSQQYWGFFSERLFNCIFDKTQRMKHRLLRWLNYRRIRAGLLKQGLLSVSRSGYYAARIQFRNEIYDFGLIRRFECNAHDDSGSLTDRRLVL</sequence>
<dbReference type="AlphaFoldDB" id="A0A418X8R0"/>
<organism evidence="1 2">
    <name type="scientific">Pseudomonas cavernicola</name>
    <dbReference type="NCBI Taxonomy" id="2320866"/>
    <lineage>
        <taxon>Bacteria</taxon>
        <taxon>Pseudomonadati</taxon>
        <taxon>Pseudomonadota</taxon>
        <taxon>Gammaproteobacteria</taxon>
        <taxon>Pseudomonadales</taxon>
        <taxon>Pseudomonadaceae</taxon>
        <taxon>Pseudomonas</taxon>
    </lineage>
</organism>
<accession>A0A418X8R0</accession>
<comment type="caution">
    <text evidence="1">The sequence shown here is derived from an EMBL/GenBank/DDBJ whole genome shotgun (WGS) entry which is preliminary data.</text>
</comment>
<evidence type="ECO:0000313" key="2">
    <source>
        <dbReference type="Proteomes" id="UP000284021"/>
    </source>
</evidence>
<dbReference type="Proteomes" id="UP000284021">
    <property type="component" value="Unassembled WGS sequence"/>
</dbReference>
<reference evidence="1 2" key="1">
    <citation type="submission" date="2018-09" db="EMBL/GenBank/DDBJ databases">
        <authorList>
            <person name="Zhu H."/>
        </authorList>
    </citation>
    <scope>NUCLEOTIDE SEQUENCE [LARGE SCALE GENOMIC DNA]</scope>
    <source>
        <strain evidence="1 2">K1S02-6</strain>
    </source>
</reference>
<dbReference type="RefSeq" id="WP_119956659.1">
    <property type="nucleotide sequence ID" value="NZ_QYUR01000008.1"/>
</dbReference>
<protein>
    <submittedName>
        <fullName evidence="1">Uncharacterized protein</fullName>
    </submittedName>
</protein>
<proteinExistence type="predicted"/>
<dbReference type="EMBL" id="QYUR01000008">
    <property type="protein sequence ID" value="RJG08860.1"/>
    <property type="molecule type" value="Genomic_DNA"/>
</dbReference>
<gene>
    <name evidence="1" type="ORF">D3879_23685</name>
</gene>
<name>A0A418X8R0_9PSED</name>
<evidence type="ECO:0000313" key="1">
    <source>
        <dbReference type="EMBL" id="RJG08860.1"/>
    </source>
</evidence>